<evidence type="ECO:0000256" key="3">
    <source>
        <dbReference type="ARBA" id="ARBA00022803"/>
    </source>
</evidence>
<feature type="repeat" description="TPR" evidence="6">
    <location>
        <begin position="614"/>
        <end position="647"/>
    </location>
</feature>
<dbReference type="PROSITE" id="PS50005">
    <property type="entry name" value="TPR"/>
    <property type="match status" value="7"/>
</dbReference>
<evidence type="ECO:0000256" key="2">
    <source>
        <dbReference type="ARBA" id="ARBA00022737"/>
    </source>
</evidence>
<keyword evidence="9" id="KW-1185">Reference proteome</keyword>
<comment type="similarity">
    <text evidence="5">Belongs to the APC3/CDC27 family.</text>
</comment>
<dbReference type="Pfam" id="PF13414">
    <property type="entry name" value="TPR_11"/>
    <property type="match status" value="1"/>
</dbReference>
<dbReference type="GO" id="GO:0016567">
    <property type="term" value="P:protein ubiquitination"/>
    <property type="evidence" value="ECO:0007669"/>
    <property type="project" value="TreeGrafter"/>
</dbReference>
<dbReference type="Gene3D" id="1.25.40.10">
    <property type="entry name" value="Tetratricopeptide repeat domain"/>
    <property type="match status" value="4"/>
</dbReference>
<feature type="repeat" description="TPR" evidence="6">
    <location>
        <begin position="682"/>
        <end position="715"/>
    </location>
</feature>
<dbReference type="AlphaFoldDB" id="A0AAD5ZMS0"/>
<dbReference type="Pfam" id="PF12895">
    <property type="entry name" value="ANAPC3"/>
    <property type="match status" value="1"/>
</dbReference>
<protein>
    <submittedName>
        <fullName evidence="8">Uncharacterized protein</fullName>
    </submittedName>
</protein>
<feature type="repeat" description="TPR" evidence="6">
    <location>
        <begin position="512"/>
        <end position="545"/>
    </location>
</feature>
<sequence length="737" mass="83337">MEALMADKVQSSLAQFMPRNALFLCERLCAHFPSEINLQLLATCYLQNNQPYAAYSLLKGSSMPQSRYLFAVSCYRMDLFKEAEKALCSPNEPNSEVPNGAAGHYLLGLVYRYTGRKKAAIDHFTQALLADPLLWVAYEELCALGVAKEAKECFGDDVALRIHQQHFSDPTSRNLNISTDKQGTASNGETEQLLSSHTVSSSMPSKYLTPYDTPSPTAHQVSGNAIAPPPLNRHLMYLNNNALGADTPTKSNSNATGQVHRRKYVDESKLRKVSERLFESGTRRITRNSNKDSTPNVNPSTTLNGPHQSLPGNRLFGSYNSTSRSLSALRSVTLRRGPNRSLENFDEGRRHDVYDEMWTPSENNLGTTQPCSTSSMADARSTEQDRVGGVSVISLHDSKLLVGIKELLELLRILGEGYRLSCLYKSQEALEVYHTLSEQHFNTGWVLIQVGKAYSELFEYAEADRFFDLAHRLSPHTLEGMDVYSTVLFHRKDEMRLSYLARELASIDRLSPQAWCAVGNCYSIQKDHETALKTFQRAVQLDPRFAYAHTLCGHEYTAMEDYENAIKCYMSALQVDERHYNAWYGLGVVFLRQEKFEFAEHHFRFAYRINPVSSVLMCYLGMALHSLKREMEALEIIDRAMEADPKNVLPIYQKAQIMISVERYDLALEELHRLEGLVPKESTIFALMGKIYKHLNMHHKAMFYFGVALDLKPPAADVAAIKAAMEKLYLPDEMDDE</sequence>
<reference evidence="8 9" key="1">
    <citation type="journal article" date="2022" name="Cell">
        <title>Repeat-based holocentromeres influence genome architecture and karyotype evolution.</title>
        <authorList>
            <person name="Hofstatter P.G."/>
            <person name="Thangavel G."/>
            <person name="Lux T."/>
            <person name="Neumann P."/>
            <person name="Vondrak T."/>
            <person name="Novak P."/>
            <person name="Zhang M."/>
            <person name="Costa L."/>
            <person name="Castellani M."/>
            <person name="Scott A."/>
            <person name="Toegelov H."/>
            <person name="Fuchs J."/>
            <person name="Mata-Sucre Y."/>
            <person name="Dias Y."/>
            <person name="Vanzela A.L.L."/>
            <person name="Huettel B."/>
            <person name="Almeida C.C.S."/>
            <person name="Simkova H."/>
            <person name="Souza G."/>
            <person name="Pedrosa-Harand A."/>
            <person name="Macas J."/>
            <person name="Mayer K.F.X."/>
            <person name="Houben A."/>
            <person name="Marques A."/>
        </authorList>
    </citation>
    <scope>NUCLEOTIDE SEQUENCE [LARGE SCALE GENOMIC DNA]</scope>
    <source>
        <strain evidence="8">RhyTen1mFocal</strain>
    </source>
</reference>
<evidence type="ECO:0000313" key="8">
    <source>
        <dbReference type="EMBL" id="KAJ3700775.1"/>
    </source>
</evidence>
<feature type="region of interest" description="Disordered" evidence="7">
    <location>
        <begin position="285"/>
        <end position="311"/>
    </location>
</feature>
<evidence type="ECO:0000256" key="7">
    <source>
        <dbReference type="SAM" id="MobiDB-lite"/>
    </source>
</evidence>
<comment type="subcellular location">
    <subcellularLocation>
        <location evidence="1">Nucleus</location>
    </subcellularLocation>
</comment>
<dbReference type="PROSITE" id="PS50293">
    <property type="entry name" value="TPR_REGION"/>
    <property type="match status" value="1"/>
</dbReference>
<evidence type="ECO:0000256" key="4">
    <source>
        <dbReference type="ARBA" id="ARBA00023242"/>
    </source>
</evidence>
<comment type="caution">
    <text evidence="8">The sequence shown here is derived from an EMBL/GenBank/DDBJ whole genome shotgun (WGS) entry which is preliminary data.</text>
</comment>
<gene>
    <name evidence="8" type="ORF">LUZ61_004480</name>
</gene>
<evidence type="ECO:0000256" key="1">
    <source>
        <dbReference type="ARBA" id="ARBA00004123"/>
    </source>
</evidence>
<dbReference type="Proteomes" id="UP001210211">
    <property type="component" value="Unassembled WGS sequence"/>
</dbReference>
<feature type="compositionally biased region" description="Polar residues" evidence="7">
    <location>
        <begin position="287"/>
        <end position="311"/>
    </location>
</feature>
<evidence type="ECO:0000256" key="5">
    <source>
        <dbReference type="ARBA" id="ARBA00038210"/>
    </source>
</evidence>
<proteinExistence type="inferred from homology"/>
<dbReference type="EMBL" id="JAMRDG010000001">
    <property type="protein sequence ID" value="KAJ3700775.1"/>
    <property type="molecule type" value="Genomic_DNA"/>
</dbReference>
<organism evidence="8 9">
    <name type="scientific">Rhynchospora tenuis</name>
    <dbReference type="NCBI Taxonomy" id="198213"/>
    <lineage>
        <taxon>Eukaryota</taxon>
        <taxon>Viridiplantae</taxon>
        <taxon>Streptophyta</taxon>
        <taxon>Embryophyta</taxon>
        <taxon>Tracheophyta</taxon>
        <taxon>Spermatophyta</taxon>
        <taxon>Magnoliopsida</taxon>
        <taxon>Liliopsida</taxon>
        <taxon>Poales</taxon>
        <taxon>Cyperaceae</taxon>
        <taxon>Cyperoideae</taxon>
        <taxon>Rhynchosporeae</taxon>
        <taxon>Rhynchospora</taxon>
    </lineage>
</organism>
<dbReference type="InterPro" id="IPR013105">
    <property type="entry name" value="TPR_2"/>
</dbReference>
<name>A0AAD5ZMS0_9POAL</name>
<feature type="repeat" description="TPR" evidence="6">
    <location>
        <begin position="546"/>
        <end position="579"/>
    </location>
</feature>
<dbReference type="SUPFAM" id="SSF48452">
    <property type="entry name" value="TPR-like"/>
    <property type="match status" value="2"/>
</dbReference>
<dbReference type="GO" id="GO:0005737">
    <property type="term" value="C:cytoplasm"/>
    <property type="evidence" value="ECO:0007669"/>
    <property type="project" value="TreeGrafter"/>
</dbReference>
<dbReference type="SMART" id="SM00028">
    <property type="entry name" value="TPR"/>
    <property type="match status" value="7"/>
</dbReference>
<accession>A0AAD5ZMS0</accession>
<dbReference type="PANTHER" id="PTHR12558">
    <property type="entry name" value="CELL DIVISION CYCLE 16,23,27"/>
    <property type="match status" value="1"/>
</dbReference>
<dbReference type="GO" id="GO:0007091">
    <property type="term" value="P:metaphase/anaphase transition of mitotic cell cycle"/>
    <property type="evidence" value="ECO:0007669"/>
    <property type="project" value="TreeGrafter"/>
</dbReference>
<keyword evidence="3 6" id="KW-0802">TPR repeat</keyword>
<dbReference type="Pfam" id="PF00515">
    <property type="entry name" value="TPR_1"/>
    <property type="match status" value="1"/>
</dbReference>
<keyword evidence="4" id="KW-0539">Nucleus</keyword>
<evidence type="ECO:0000313" key="9">
    <source>
        <dbReference type="Proteomes" id="UP001210211"/>
    </source>
</evidence>
<feature type="region of interest" description="Disordered" evidence="7">
    <location>
        <begin position="169"/>
        <end position="190"/>
    </location>
</feature>
<dbReference type="InterPro" id="IPR011990">
    <property type="entry name" value="TPR-like_helical_dom_sf"/>
</dbReference>
<dbReference type="GO" id="GO:0031145">
    <property type="term" value="P:anaphase-promoting complex-dependent catabolic process"/>
    <property type="evidence" value="ECO:0007669"/>
    <property type="project" value="TreeGrafter"/>
</dbReference>
<dbReference type="GO" id="GO:0005680">
    <property type="term" value="C:anaphase-promoting complex"/>
    <property type="evidence" value="ECO:0007669"/>
    <property type="project" value="UniProtKB-ARBA"/>
</dbReference>
<dbReference type="GO" id="GO:0051301">
    <property type="term" value="P:cell division"/>
    <property type="evidence" value="ECO:0007669"/>
    <property type="project" value="TreeGrafter"/>
</dbReference>
<feature type="repeat" description="TPR" evidence="6">
    <location>
        <begin position="580"/>
        <end position="613"/>
    </location>
</feature>
<dbReference type="Pfam" id="PF07719">
    <property type="entry name" value="TPR_2"/>
    <property type="match status" value="1"/>
</dbReference>
<feature type="repeat" description="TPR" evidence="6">
    <location>
        <begin position="101"/>
        <end position="134"/>
    </location>
</feature>
<dbReference type="InterPro" id="IPR019734">
    <property type="entry name" value="TPR_rpt"/>
</dbReference>
<feature type="repeat" description="TPR" evidence="6">
    <location>
        <begin position="444"/>
        <end position="477"/>
    </location>
</feature>
<evidence type="ECO:0000256" key="6">
    <source>
        <dbReference type="PROSITE-ProRule" id="PRU00339"/>
    </source>
</evidence>
<dbReference type="FunFam" id="1.25.40.10:FF:000018">
    <property type="entry name" value="Cell division cycle protein 27 homolog B"/>
    <property type="match status" value="1"/>
</dbReference>
<dbReference type="PANTHER" id="PTHR12558:SF13">
    <property type="entry name" value="CELL DIVISION CYCLE PROTEIN 27 HOMOLOG"/>
    <property type="match status" value="1"/>
</dbReference>
<keyword evidence="2" id="KW-0677">Repeat</keyword>